<feature type="region of interest" description="Disordered" evidence="1">
    <location>
        <begin position="39"/>
        <end position="71"/>
    </location>
</feature>
<comment type="caution">
    <text evidence="3">The sequence shown here is derived from an EMBL/GenBank/DDBJ whole genome shotgun (WGS) entry which is preliminary data.</text>
</comment>
<keyword evidence="2" id="KW-1133">Transmembrane helix</keyword>
<feature type="compositionally biased region" description="Basic and acidic residues" evidence="1">
    <location>
        <begin position="39"/>
        <end position="50"/>
    </location>
</feature>
<feature type="compositionally biased region" description="Gly residues" evidence="1">
    <location>
        <begin position="60"/>
        <end position="71"/>
    </location>
</feature>
<accession>A0A2M9CFB8</accession>
<evidence type="ECO:0000256" key="1">
    <source>
        <dbReference type="SAM" id="MobiDB-lite"/>
    </source>
</evidence>
<dbReference type="EMBL" id="PGFF01000001">
    <property type="protein sequence ID" value="PJJ70567.1"/>
    <property type="molecule type" value="Genomic_DNA"/>
</dbReference>
<gene>
    <name evidence="3" type="ORF">CLV46_0089</name>
</gene>
<name>A0A2M9CFB8_9MICO</name>
<evidence type="ECO:0000313" key="4">
    <source>
        <dbReference type="Proteomes" id="UP000228758"/>
    </source>
</evidence>
<evidence type="ECO:0000313" key="3">
    <source>
        <dbReference type="EMBL" id="PJJ70567.1"/>
    </source>
</evidence>
<protein>
    <submittedName>
        <fullName evidence="3">Uncharacterized protein</fullName>
    </submittedName>
</protein>
<reference evidence="3 4" key="1">
    <citation type="submission" date="2017-11" db="EMBL/GenBank/DDBJ databases">
        <title>Genomic Encyclopedia of Archaeal and Bacterial Type Strains, Phase II (KMG-II): From Individual Species to Whole Genera.</title>
        <authorList>
            <person name="Goeker M."/>
        </authorList>
    </citation>
    <scope>NUCLEOTIDE SEQUENCE [LARGE SCALE GENOMIC DNA]</scope>
    <source>
        <strain evidence="3 4">DSM 27393</strain>
    </source>
</reference>
<proteinExistence type="predicted"/>
<dbReference type="RefSeq" id="WP_100362973.1">
    <property type="nucleotide sequence ID" value="NZ_PGFF01000001.1"/>
</dbReference>
<dbReference type="AlphaFoldDB" id="A0A2M9CFB8"/>
<feature type="transmembrane region" description="Helical" evidence="2">
    <location>
        <begin position="6"/>
        <end position="24"/>
    </location>
</feature>
<organism evidence="3 4">
    <name type="scientific">Diaminobutyricimonas aerilata</name>
    <dbReference type="NCBI Taxonomy" id="1162967"/>
    <lineage>
        <taxon>Bacteria</taxon>
        <taxon>Bacillati</taxon>
        <taxon>Actinomycetota</taxon>
        <taxon>Actinomycetes</taxon>
        <taxon>Micrococcales</taxon>
        <taxon>Microbacteriaceae</taxon>
        <taxon>Diaminobutyricimonas</taxon>
    </lineage>
</organism>
<keyword evidence="2" id="KW-0472">Membrane</keyword>
<dbReference type="Proteomes" id="UP000228758">
    <property type="component" value="Unassembled WGS sequence"/>
</dbReference>
<keyword evidence="2" id="KW-0812">Transmembrane</keyword>
<sequence>MDLWLIIGVVVAALLAVGLVFDVLRRHARTDETEIAHGDLRDAQAFDDGSRGVPRADGTLGPGSGSAGSGS</sequence>
<evidence type="ECO:0000256" key="2">
    <source>
        <dbReference type="SAM" id="Phobius"/>
    </source>
</evidence>
<keyword evidence="4" id="KW-1185">Reference proteome</keyword>